<evidence type="ECO:0000256" key="2">
    <source>
        <dbReference type="ARBA" id="ARBA00022525"/>
    </source>
</evidence>
<evidence type="ECO:0000256" key="5">
    <source>
        <dbReference type="ARBA" id="ARBA00022859"/>
    </source>
</evidence>
<keyword evidence="3" id="KW-0399">Innate immunity</keyword>
<dbReference type="PANTHER" id="PTHR19143:SF433">
    <property type="entry name" value="FICOLIN-2"/>
    <property type="match status" value="1"/>
</dbReference>
<evidence type="ECO:0000256" key="4">
    <source>
        <dbReference type="ARBA" id="ARBA00022729"/>
    </source>
</evidence>
<keyword evidence="6" id="KW-0176">Collagen</keyword>
<evidence type="ECO:0000256" key="1">
    <source>
        <dbReference type="ARBA" id="ARBA00004613"/>
    </source>
</evidence>
<feature type="signal peptide" evidence="8">
    <location>
        <begin position="1"/>
        <end position="25"/>
    </location>
</feature>
<evidence type="ECO:0000259" key="9">
    <source>
        <dbReference type="PROSITE" id="PS51406"/>
    </source>
</evidence>
<name>S7NJ94_MYOBR</name>
<dbReference type="GO" id="GO:0005615">
    <property type="term" value="C:extracellular space"/>
    <property type="evidence" value="ECO:0007669"/>
    <property type="project" value="TreeGrafter"/>
</dbReference>
<dbReference type="Proteomes" id="UP000052978">
    <property type="component" value="Unassembled WGS sequence"/>
</dbReference>
<comment type="subcellular location">
    <subcellularLocation>
        <location evidence="1">Secreted</location>
    </subcellularLocation>
</comment>
<dbReference type="PANTHER" id="PTHR19143">
    <property type="entry name" value="FIBRINOGEN/TENASCIN/ANGIOPOEITIN"/>
    <property type="match status" value="1"/>
</dbReference>
<proteinExistence type="predicted"/>
<dbReference type="Pfam" id="PF00147">
    <property type="entry name" value="Fibrinogen_C"/>
    <property type="match status" value="1"/>
</dbReference>
<dbReference type="InterPro" id="IPR002181">
    <property type="entry name" value="Fibrinogen_a/b/g_C_dom"/>
</dbReference>
<keyword evidence="5" id="KW-0391">Immunity</keyword>
<protein>
    <submittedName>
        <fullName evidence="10">Ficolin-2</fullName>
    </submittedName>
</protein>
<feature type="chain" id="PRO_5004543354" evidence="8">
    <location>
        <begin position="26"/>
        <end position="122"/>
    </location>
</feature>
<organism evidence="10 11">
    <name type="scientific">Myotis brandtii</name>
    <name type="common">Brandt's bat</name>
    <dbReference type="NCBI Taxonomy" id="109478"/>
    <lineage>
        <taxon>Eukaryota</taxon>
        <taxon>Metazoa</taxon>
        <taxon>Chordata</taxon>
        <taxon>Craniata</taxon>
        <taxon>Vertebrata</taxon>
        <taxon>Euteleostomi</taxon>
        <taxon>Mammalia</taxon>
        <taxon>Eutheria</taxon>
        <taxon>Laurasiatheria</taxon>
        <taxon>Chiroptera</taxon>
        <taxon>Yangochiroptera</taxon>
        <taxon>Vespertilionidae</taxon>
        <taxon>Myotis</taxon>
    </lineage>
</organism>
<keyword evidence="11" id="KW-1185">Reference proteome</keyword>
<dbReference type="Gene3D" id="3.90.215.10">
    <property type="entry name" value="Gamma Fibrinogen, chain A, domain 1"/>
    <property type="match status" value="1"/>
</dbReference>
<dbReference type="GO" id="GO:0001867">
    <property type="term" value="P:complement activation, lectin pathway"/>
    <property type="evidence" value="ECO:0007669"/>
    <property type="project" value="TreeGrafter"/>
</dbReference>
<dbReference type="AlphaFoldDB" id="S7NJ94"/>
<dbReference type="GO" id="GO:0003823">
    <property type="term" value="F:antigen binding"/>
    <property type="evidence" value="ECO:0007669"/>
    <property type="project" value="TreeGrafter"/>
</dbReference>
<dbReference type="SUPFAM" id="SSF56496">
    <property type="entry name" value="Fibrinogen C-terminal domain-like"/>
    <property type="match status" value="1"/>
</dbReference>
<evidence type="ECO:0000313" key="10">
    <source>
        <dbReference type="EMBL" id="EPQ17446.1"/>
    </source>
</evidence>
<gene>
    <name evidence="10" type="ORF">D623_10013950</name>
</gene>
<keyword evidence="2" id="KW-0964">Secreted</keyword>
<reference evidence="10 11" key="1">
    <citation type="journal article" date="2013" name="Nat. Commun.">
        <title>Genome analysis reveals insights into physiology and longevity of the Brandt's bat Myotis brandtii.</title>
        <authorList>
            <person name="Seim I."/>
            <person name="Fang X."/>
            <person name="Xiong Z."/>
            <person name="Lobanov A.V."/>
            <person name="Huang Z."/>
            <person name="Ma S."/>
            <person name="Feng Y."/>
            <person name="Turanov A.A."/>
            <person name="Zhu Y."/>
            <person name="Lenz T.L."/>
            <person name="Gerashchenko M.V."/>
            <person name="Fan D."/>
            <person name="Hee Yim S."/>
            <person name="Yao X."/>
            <person name="Jordan D."/>
            <person name="Xiong Y."/>
            <person name="Ma Y."/>
            <person name="Lyapunov A.N."/>
            <person name="Chen G."/>
            <person name="Kulakova O.I."/>
            <person name="Sun Y."/>
            <person name="Lee S.G."/>
            <person name="Bronson R.T."/>
            <person name="Moskalev A.A."/>
            <person name="Sunyaev S.R."/>
            <person name="Zhang G."/>
            <person name="Krogh A."/>
            <person name="Wang J."/>
            <person name="Gladyshev V.N."/>
        </authorList>
    </citation>
    <scope>NUCLEOTIDE SEQUENCE [LARGE SCALE GENOMIC DNA]</scope>
</reference>
<dbReference type="GO" id="GO:0097367">
    <property type="term" value="F:carbohydrate derivative binding"/>
    <property type="evidence" value="ECO:0007669"/>
    <property type="project" value="TreeGrafter"/>
</dbReference>
<feature type="domain" description="Fibrinogen C-terminal" evidence="9">
    <location>
        <begin position="34"/>
        <end position="122"/>
    </location>
</feature>
<dbReference type="SMART" id="SM00186">
    <property type="entry name" value="FBG"/>
    <property type="match status" value="1"/>
</dbReference>
<dbReference type="EMBL" id="KE164357">
    <property type="protein sequence ID" value="EPQ17446.1"/>
    <property type="molecule type" value="Genomic_DNA"/>
</dbReference>
<keyword evidence="4 8" id="KW-0732">Signal</keyword>
<sequence length="122" mass="13224">MGLCGATLALGPGQLLLLLTFKALAAQTDDTCPGDSLTAHNSSLFSTKDQDNDGHTGSCAQVYQGAWWYYNCHVPGQPRRMVSLSGRYLGGPHESYAKGINWKSGKGHNYSYKVAEMKVRPT</sequence>
<accession>S7NJ94</accession>
<dbReference type="InterPro" id="IPR014716">
    <property type="entry name" value="Fibrinogen_a/b/g_C_1"/>
</dbReference>
<evidence type="ECO:0000313" key="11">
    <source>
        <dbReference type="Proteomes" id="UP000052978"/>
    </source>
</evidence>
<dbReference type="InterPro" id="IPR050373">
    <property type="entry name" value="Fibrinogen_C-term_domain"/>
</dbReference>
<dbReference type="GO" id="GO:0005102">
    <property type="term" value="F:signaling receptor binding"/>
    <property type="evidence" value="ECO:0007669"/>
    <property type="project" value="TreeGrafter"/>
</dbReference>
<keyword evidence="7" id="KW-0325">Glycoprotein</keyword>
<dbReference type="InterPro" id="IPR036056">
    <property type="entry name" value="Fibrinogen-like_C"/>
</dbReference>
<evidence type="ECO:0000256" key="8">
    <source>
        <dbReference type="SAM" id="SignalP"/>
    </source>
</evidence>
<evidence type="ECO:0000256" key="6">
    <source>
        <dbReference type="ARBA" id="ARBA00023119"/>
    </source>
</evidence>
<dbReference type="PROSITE" id="PS51406">
    <property type="entry name" value="FIBRINOGEN_C_2"/>
    <property type="match status" value="1"/>
</dbReference>
<evidence type="ECO:0000256" key="3">
    <source>
        <dbReference type="ARBA" id="ARBA00022588"/>
    </source>
</evidence>
<dbReference type="GO" id="GO:0005581">
    <property type="term" value="C:collagen trimer"/>
    <property type="evidence" value="ECO:0007669"/>
    <property type="project" value="UniProtKB-KW"/>
</dbReference>
<evidence type="ECO:0000256" key="7">
    <source>
        <dbReference type="ARBA" id="ARBA00023180"/>
    </source>
</evidence>